<accession>A0A5B8IYI8</accession>
<name>A0A5B8IYI8_9RHOB</name>
<reference evidence="2 3" key="1">
    <citation type="submission" date="2019-07" db="EMBL/GenBank/DDBJ databases">
        <title>Litoreibacter alkalisoli sp. nov., isolated from saline-alkaline soil.</title>
        <authorList>
            <person name="Wang S."/>
            <person name="Xu L."/>
            <person name="Xing Y.-T."/>
            <person name="Sun J.-Q."/>
        </authorList>
    </citation>
    <scope>NUCLEOTIDE SEQUENCE [LARGE SCALE GENOMIC DNA]</scope>
    <source>
        <strain evidence="2 3">LN3S51</strain>
    </source>
</reference>
<keyword evidence="1" id="KW-0732">Signal</keyword>
<keyword evidence="3" id="KW-1185">Reference proteome</keyword>
<evidence type="ECO:0000313" key="2">
    <source>
        <dbReference type="EMBL" id="QDY69961.1"/>
    </source>
</evidence>
<dbReference type="AlphaFoldDB" id="A0A5B8IYI8"/>
<sequence length="103" mass="10807">MFKRLIAGALIFGMAALAPPAAHAQMRCAERGKLITFLLEKFSENLSGGGLQTSNVIIELWVSSETGTFTILATTAGGLSCVIASGSHWHMDDTPAAKTGPLM</sequence>
<dbReference type="RefSeq" id="WP_146365337.1">
    <property type="nucleotide sequence ID" value="NZ_CP042261.1"/>
</dbReference>
<gene>
    <name evidence="2" type="ORF">FPZ52_10265</name>
</gene>
<feature type="signal peptide" evidence="1">
    <location>
        <begin position="1"/>
        <end position="24"/>
    </location>
</feature>
<dbReference type="EMBL" id="CP042261">
    <property type="protein sequence ID" value="QDY69961.1"/>
    <property type="molecule type" value="Genomic_DNA"/>
</dbReference>
<dbReference type="OrthoDB" id="9810895at2"/>
<protein>
    <submittedName>
        <fullName evidence="2">Uncharacterized protein</fullName>
    </submittedName>
</protein>
<feature type="chain" id="PRO_5022970809" evidence="1">
    <location>
        <begin position="25"/>
        <end position="103"/>
    </location>
</feature>
<organism evidence="2 3">
    <name type="scientific">Qingshengfaniella alkalisoli</name>
    <dbReference type="NCBI Taxonomy" id="2599296"/>
    <lineage>
        <taxon>Bacteria</taxon>
        <taxon>Pseudomonadati</taxon>
        <taxon>Pseudomonadota</taxon>
        <taxon>Alphaproteobacteria</taxon>
        <taxon>Rhodobacterales</taxon>
        <taxon>Paracoccaceae</taxon>
        <taxon>Qingshengfaniella</taxon>
    </lineage>
</organism>
<dbReference type="KEGG" id="lit:FPZ52_10265"/>
<dbReference type="Proteomes" id="UP000318483">
    <property type="component" value="Chromosome"/>
</dbReference>
<evidence type="ECO:0000256" key="1">
    <source>
        <dbReference type="SAM" id="SignalP"/>
    </source>
</evidence>
<proteinExistence type="predicted"/>
<evidence type="ECO:0000313" key="3">
    <source>
        <dbReference type="Proteomes" id="UP000318483"/>
    </source>
</evidence>